<evidence type="ECO:0000256" key="1">
    <source>
        <dbReference type="ARBA" id="ARBA00008894"/>
    </source>
</evidence>
<dbReference type="OMA" id="TNISWIR"/>
<accession>A0A0E0MMK0</accession>
<evidence type="ECO:0000259" key="5">
    <source>
        <dbReference type="Pfam" id="PF00931"/>
    </source>
</evidence>
<evidence type="ECO:0000259" key="6">
    <source>
        <dbReference type="Pfam" id="PF23247"/>
    </source>
</evidence>
<evidence type="ECO:0000313" key="8">
    <source>
        <dbReference type="EnsemblPlants" id="OPUNC12G11210.1"/>
    </source>
</evidence>
<dbReference type="STRING" id="4537.A0A0E0MMK0"/>
<dbReference type="InterPro" id="IPR050905">
    <property type="entry name" value="Plant_NBS-LRR"/>
</dbReference>
<dbReference type="FunFam" id="3.40.50.300:FF:001091">
    <property type="entry name" value="Probable disease resistance protein At1g61300"/>
    <property type="match status" value="1"/>
</dbReference>
<dbReference type="Pfam" id="PF23559">
    <property type="entry name" value="WHD_DRP"/>
    <property type="match status" value="1"/>
</dbReference>
<comment type="similarity">
    <text evidence="1">Belongs to the disease resistance NB-LRR family.</text>
</comment>
<reference evidence="8" key="2">
    <citation type="submission" date="2018-05" db="EMBL/GenBank/DDBJ databases">
        <title>OpunRS2 (Oryza punctata Reference Sequence Version 2).</title>
        <authorList>
            <person name="Zhang J."/>
            <person name="Kudrna D."/>
            <person name="Lee S."/>
            <person name="Talag J."/>
            <person name="Welchert J."/>
            <person name="Wing R.A."/>
        </authorList>
    </citation>
    <scope>NUCLEOTIDE SEQUENCE [LARGE SCALE GENOMIC DNA]</scope>
</reference>
<dbReference type="InterPro" id="IPR036388">
    <property type="entry name" value="WH-like_DNA-bd_sf"/>
</dbReference>
<sequence length="957" mass="109522">MAPCQLQLATTIHTSSDSRNAINSMEIIGIKCCGVVLTPLISLAKQHAAYFFKARKFVRALKTATERLRERLCDVETKVEGAARRGMQLRHEVEGWLKRAEHVCVETEKIQAKYDKRTKCMGSLSPCICVNYMIAKSAAANCQAVEKIYREGIFEEYGVMVPQASTEVPITDISLTGTERYRNLAVKFISDEAVSKVGLWGPGGVGKTHLLYQINNLFHKNPAFDVVIRVTASKGCSVAKVQDAIVGKQMLLRKDDTESQAVIIYEFLKSKNFLILLDDLWEHVDLDKVGIPNKVNSIGNYKQKLLLTTRSESVCGQMGVKNGQRIKVDCLDETDAWHLFKENVGTEIIYNHPLVLPLAKEVANELAGLPLALIVVGRAMSTKRHPREWQNCIDFLQQSRLNEIEGPVCNEESVFARLKLSYEYLSDTNLKDCFTSCALWPDDYLLDRNKLSEYWMGLGLVEEEGIQRCYNTGYARIRELVDKCLLEETDDDRLVKMHDVIRDMALWIVSNEGRDKNKWVVQTVSHWHDAERILSVGTEIVELPAISGEQTKLTVLILQDNHLSQSSVTGLCSFISLRYLDFSRNWLKTFPTEVCNLMNLYYLNLSHNKIIYLKSSDAFLSWSTCFLGQILSEKCLKVADFCSFQLEQPATFEPPFGTFECMKNLKALGITVNMIKYFNRICKTNLPVRSLCVIILAKYLDEWNGFAFSDSFFGNDLIQKNLSELYIFTYEEQIVFESNMPHRSSNLEKLYICGHHFTDIFWEGVESQDLFQNLKRLDLITCISLTNISWIRRFPYLEDLIVFNYEALEEIVESASNCDNLPNADEKERVPLSQPCLKRFALIKLKRLTSICHPSFHFPSLECLQVLGCPQLTTLPFTTIPCNLKAVHCDQEWLEHLQWDDANVKHSFQPFFKVISTVNEYLPRKFLCGLYAEWSYYRFEEGEFQEAKDGADRGLDS</sequence>
<protein>
    <submittedName>
        <fullName evidence="8">Uncharacterized protein</fullName>
    </submittedName>
</protein>
<reference evidence="8" key="1">
    <citation type="submission" date="2015-04" db="UniProtKB">
        <authorList>
            <consortium name="EnsemblPlants"/>
        </authorList>
    </citation>
    <scope>IDENTIFICATION</scope>
</reference>
<keyword evidence="2" id="KW-0677">Repeat</keyword>
<dbReference type="PANTHER" id="PTHR33463">
    <property type="entry name" value="NB-ARC DOMAIN-CONTAINING PROTEIN-RELATED"/>
    <property type="match status" value="1"/>
</dbReference>
<evidence type="ECO:0000256" key="2">
    <source>
        <dbReference type="ARBA" id="ARBA00022737"/>
    </source>
</evidence>
<dbReference type="InterPro" id="IPR058922">
    <property type="entry name" value="WHD_DRP"/>
</dbReference>
<dbReference type="InterPro" id="IPR001611">
    <property type="entry name" value="Leu-rich_rpt"/>
</dbReference>
<dbReference type="SUPFAM" id="SSF52058">
    <property type="entry name" value="L domain-like"/>
    <property type="match status" value="1"/>
</dbReference>
<dbReference type="InterPro" id="IPR002182">
    <property type="entry name" value="NB-ARC"/>
</dbReference>
<dbReference type="InterPro" id="IPR057135">
    <property type="entry name" value="At4g27190-like_LRR"/>
</dbReference>
<dbReference type="InterPro" id="IPR042197">
    <property type="entry name" value="Apaf_helical"/>
</dbReference>
<dbReference type="PRINTS" id="PR00364">
    <property type="entry name" value="DISEASERSIST"/>
</dbReference>
<dbReference type="Gramene" id="OPUNC12G11210.1">
    <property type="protein sequence ID" value="OPUNC12G11210.1"/>
    <property type="gene ID" value="OPUNC12G11210"/>
</dbReference>
<dbReference type="InterPro" id="IPR032675">
    <property type="entry name" value="LRR_dom_sf"/>
</dbReference>
<evidence type="ECO:0000313" key="9">
    <source>
        <dbReference type="Proteomes" id="UP000026962"/>
    </source>
</evidence>
<dbReference type="PROSITE" id="PS51450">
    <property type="entry name" value="LRR"/>
    <property type="match status" value="1"/>
</dbReference>
<feature type="domain" description="Disease resistance protein winged helix" evidence="7">
    <location>
        <begin position="439"/>
        <end position="505"/>
    </location>
</feature>
<dbReference type="InterPro" id="IPR027417">
    <property type="entry name" value="P-loop_NTPase"/>
</dbReference>
<feature type="domain" description="NB-ARC" evidence="5">
    <location>
        <begin position="189"/>
        <end position="345"/>
    </location>
</feature>
<dbReference type="Pfam" id="PF00931">
    <property type="entry name" value="NB-ARC"/>
    <property type="match status" value="1"/>
</dbReference>
<organism evidence="8">
    <name type="scientific">Oryza punctata</name>
    <name type="common">Red rice</name>
    <dbReference type="NCBI Taxonomy" id="4537"/>
    <lineage>
        <taxon>Eukaryota</taxon>
        <taxon>Viridiplantae</taxon>
        <taxon>Streptophyta</taxon>
        <taxon>Embryophyta</taxon>
        <taxon>Tracheophyta</taxon>
        <taxon>Spermatophyta</taxon>
        <taxon>Magnoliopsida</taxon>
        <taxon>Liliopsida</taxon>
        <taxon>Poales</taxon>
        <taxon>Poaceae</taxon>
        <taxon>BOP clade</taxon>
        <taxon>Oryzoideae</taxon>
        <taxon>Oryzeae</taxon>
        <taxon>Oryzinae</taxon>
        <taxon>Oryza</taxon>
    </lineage>
</organism>
<dbReference type="GO" id="GO:0009626">
    <property type="term" value="P:plant-type hypersensitive response"/>
    <property type="evidence" value="ECO:0007669"/>
    <property type="project" value="UniProtKB-ARBA"/>
</dbReference>
<dbReference type="EnsemblPlants" id="OPUNC12G11210.1">
    <property type="protein sequence ID" value="OPUNC12G11210.1"/>
    <property type="gene ID" value="OPUNC12G11210"/>
</dbReference>
<dbReference type="FunFam" id="1.10.10.10:FF:000322">
    <property type="entry name" value="Probable disease resistance protein At1g63360"/>
    <property type="match status" value="1"/>
</dbReference>
<evidence type="ECO:0000256" key="4">
    <source>
        <dbReference type="ARBA" id="ARBA00022840"/>
    </source>
</evidence>
<proteinExistence type="inferred from homology"/>
<dbReference type="GO" id="GO:0005524">
    <property type="term" value="F:ATP binding"/>
    <property type="evidence" value="ECO:0007669"/>
    <property type="project" value="UniProtKB-KW"/>
</dbReference>
<dbReference type="GO" id="GO:0043531">
    <property type="term" value="F:ADP binding"/>
    <property type="evidence" value="ECO:0007669"/>
    <property type="project" value="InterPro"/>
</dbReference>
<dbReference type="eggNOG" id="KOG4658">
    <property type="taxonomic scope" value="Eukaryota"/>
</dbReference>
<dbReference type="Gene3D" id="3.80.10.10">
    <property type="entry name" value="Ribonuclease Inhibitor"/>
    <property type="match status" value="2"/>
</dbReference>
<dbReference type="GO" id="GO:0002758">
    <property type="term" value="P:innate immune response-activating signaling pathway"/>
    <property type="evidence" value="ECO:0007669"/>
    <property type="project" value="UniProtKB-ARBA"/>
</dbReference>
<keyword evidence="4" id="KW-0067">ATP-binding</keyword>
<dbReference type="Pfam" id="PF23247">
    <property type="entry name" value="LRR_RPS2"/>
    <property type="match status" value="1"/>
</dbReference>
<keyword evidence="3" id="KW-0611">Plant defense</keyword>
<dbReference type="HOGENOM" id="CLU_000427_4_0_1"/>
<dbReference type="AlphaFoldDB" id="A0A0E0MMK0"/>
<dbReference type="Gene3D" id="1.10.10.10">
    <property type="entry name" value="Winged helix-like DNA-binding domain superfamily/Winged helix DNA-binding domain"/>
    <property type="match status" value="1"/>
</dbReference>
<dbReference type="Gene3D" id="1.10.8.430">
    <property type="entry name" value="Helical domain of apoptotic protease-activating factors"/>
    <property type="match status" value="1"/>
</dbReference>
<keyword evidence="4" id="KW-0547">Nucleotide-binding</keyword>
<dbReference type="GO" id="GO:0042742">
    <property type="term" value="P:defense response to bacterium"/>
    <property type="evidence" value="ECO:0007669"/>
    <property type="project" value="UniProtKB-ARBA"/>
</dbReference>
<keyword evidence="9" id="KW-1185">Reference proteome</keyword>
<dbReference type="Gene3D" id="3.40.50.300">
    <property type="entry name" value="P-loop containing nucleotide triphosphate hydrolases"/>
    <property type="match status" value="1"/>
</dbReference>
<dbReference type="Proteomes" id="UP000026962">
    <property type="component" value="Chromosome 12"/>
</dbReference>
<feature type="domain" description="Disease resistance protein At4g27190-like leucine-rich repeats" evidence="6">
    <location>
        <begin position="753"/>
        <end position="875"/>
    </location>
</feature>
<evidence type="ECO:0000259" key="7">
    <source>
        <dbReference type="Pfam" id="PF23559"/>
    </source>
</evidence>
<dbReference type="SUPFAM" id="SSF52540">
    <property type="entry name" value="P-loop containing nucleoside triphosphate hydrolases"/>
    <property type="match status" value="1"/>
</dbReference>
<evidence type="ECO:0000256" key="3">
    <source>
        <dbReference type="ARBA" id="ARBA00022821"/>
    </source>
</evidence>
<name>A0A0E0MMK0_ORYPU</name>